<name>A0A914Y1Z4_9BILA</name>
<proteinExistence type="inferred from homology"/>
<feature type="region of interest" description="Disordered" evidence="3">
    <location>
        <begin position="1"/>
        <end position="26"/>
    </location>
</feature>
<dbReference type="GO" id="GO:0016616">
    <property type="term" value="F:oxidoreductase activity, acting on the CH-OH group of donors, NAD or NADP as acceptor"/>
    <property type="evidence" value="ECO:0007669"/>
    <property type="project" value="TreeGrafter"/>
</dbReference>
<dbReference type="WBParaSite" id="PSU_v2.g14204.t1">
    <property type="protein sequence ID" value="PSU_v2.g14204.t1"/>
    <property type="gene ID" value="PSU_v2.g14204"/>
</dbReference>
<dbReference type="InterPro" id="IPR001509">
    <property type="entry name" value="Epimerase_deHydtase"/>
</dbReference>
<keyword evidence="5" id="KW-1185">Reference proteome</keyword>
<dbReference type="PANTHER" id="PTHR10366:SF564">
    <property type="entry name" value="STEROL-4-ALPHA-CARBOXYLATE 3-DEHYDROGENASE, DECARBOXYLATING"/>
    <property type="match status" value="1"/>
</dbReference>
<accession>A0A914Y1Z4</accession>
<keyword evidence="1" id="KW-0560">Oxidoreductase</keyword>
<dbReference type="Proteomes" id="UP000887577">
    <property type="component" value="Unplaced"/>
</dbReference>
<comment type="similarity">
    <text evidence="2">Belongs to the NAD(P)-dependent epimerase/dehydratase family. Dihydroflavonol-4-reductase subfamily.</text>
</comment>
<evidence type="ECO:0000256" key="3">
    <source>
        <dbReference type="SAM" id="MobiDB-lite"/>
    </source>
</evidence>
<dbReference type="AlphaFoldDB" id="A0A914Y1Z4"/>
<dbReference type="SUPFAM" id="SSF51735">
    <property type="entry name" value="NAD(P)-binding Rossmann-fold domains"/>
    <property type="match status" value="1"/>
</dbReference>
<protein>
    <submittedName>
        <fullName evidence="6">NAD-dependent epimerase/dehydratase domain-containing protein</fullName>
    </submittedName>
</protein>
<dbReference type="FunFam" id="3.40.50.720:FF:000336">
    <property type="entry name" value="Aldehyde reductase"/>
    <property type="match status" value="1"/>
</dbReference>
<feature type="compositionally biased region" description="Polar residues" evidence="3">
    <location>
        <begin position="399"/>
        <end position="415"/>
    </location>
</feature>
<evidence type="ECO:0000259" key="4">
    <source>
        <dbReference type="Pfam" id="PF01370"/>
    </source>
</evidence>
<evidence type="ECO:0000313" key="6">
    <source>
        <dbReference type="WBParaSite" id="PSU_v2.g14204.t1"/>
    </source>
</evidence>
<dbReference type="Pfam" id="PF01370">
    <property type="entry name" value="Epimerase"/>
    <property type="match status" value="1"/>
</dbReference>
<dbReference type="InterPro" id="IPR050425">
    <property type="entry name" value="NAD(P)_dehydrat-like"/>
</dbReference>
<organism evidence="5 6">
    <name type="scientific">Panagrolaimus superbus</name>
    <dbReference type="NCBI Taxonomy" id="310955"/>
    <lineage>
        <taxon>Eukaryota</taxon>
        <taxon>Metazoa</taxon>
        <taxon>Ecdysozoa</taxon>
        <taxon>Nematoda</taxon>
        <taxon>Chromadorea</taxon>
        <taxon>Rhabditida</taxon>
        <taxon>Tylenchina</taxon>
        <taxon>Panagrolaimomorpha</taxon>
        <taxon>Panagrolaimoidea</taxon>
        <taxon>Panagrolaimidae</taxon>
        <taxon>Panagrolaimus</taxon>
    </lineage>
</organism>
<evidence type="ECO:0000256" key="1">
    <source>
        <dbReference type="ARBA" id="ARBA00023002"/>
    </source>
</evidence>
<dbReference type="Gene3D" id="3.40.50.720">
    <property type="entry name" value="NAD(P)-binding Rossmann-like Domain"/>
    <property type="match status" value="1"/>
</dbReference>
<feature type="region of interest" description="Disordered" evidence="3">
    <location>
        <begin position="377"/>
        <end position="415"/>
    </location>
</feature>
<evidence type="ECO:0000256" key="2">
    <source>
        <dbReference type="ARBA" id="ARBA00023445"/>
    </source>
</evidence>
<evidence type="ECO:0000313" key="5">
    <source>
        <dbReference type="Proteomes" id="UP000887577"/>
    </source>
</evidence>
<reference evidence="6" key="1">
    <citation type="submission" date="2022-11" db="UniProtKB">
        <authorList>
            <consortium name="WormBaseParasite"/>
        </authorList>
    </citation>
    <scope>IDENTIFICATION</scope>
</reference>
<dbReference type="PANTHER" id="PTHR10366">
    <property type="entry name" value="NAD DEPENDENT EPIMERASE/DEHYDRATASE"/>
    <property type="match status" value="1"/>
</dbReference>
<sequence length="415" mass="46115">MAPPLSKHSIVSATSSTSSSTLSSGNSSFISDEPIVLVTGASGYVALHCVDQLLKAGYRTRGTVRSLRNAEKIEPLRRLPNQHLLELVEADLERPEEWPSIVDGCTYILHVASPWPIVADEKTITIAVNGTMTVLRAASKCSSVKKVILTSSCAAINDGHKNNERIFDETCWTKLDSKKVENYAKSKTIAEKTAWDYWNSLNPMTKFELTVLCPTFITGPVLSTVEHGSATIIGRMMDFRTFLAAPKACLGVVDVRDVAKAHILAMTNEKTNGERILITHTQPTWFRDMRDWLMEEFKDDGYLFSPITVPNWLLKIYAKTNIDPQSSAVVHRIGPELRFSNQKSIDLLRMKYISPKQSVIEMMHSMIDFGMVRKPPLGKSKKTSSKNKNNNTNCADSEFSATSTSQTTHSRTIAA</sequence>
<dbReference type="InterPro" id="IPR036291">
    <property type="entry name" value="NAD(P)-bd_dom_sf"/>
</dbReference>
<feature type="domain" description="NAD-dependent epimerase/dehydratase" evidence="4">
    <location>
        <begin position="36"/>
        <end position="276"/>
    </location>
</feature>